<dbReference type="AlphaFoldDB" id="A0A6C1KMP9"/>
<reference evidence="1 2" key="1">
    <citation type="submission" date="2019-05" db="EMBL/GenBank/DDBJ databases">
        <authorList>
            <person name="Zhou X."/>
        </authorList>
    </citation>
    <scope>NUCLEOTIDE SEQUENCE [LARGE SCALE GENOMIC DNA]</scope>
    <source>
        <strain evidence="1 2">DSM 432</strain>
    </source>
</reference>
<dbReference type="EMBL" id="VAUP01000007">
    <property type="protein sequence ID" value="TLX44474.1"/>
    <property type="molecule type" value="Genomic_DNA"/>
</dbReference>
<accession>A0A6C1KMP9</accession>
<gene>
    <name evidence="1" type="ORF">FBQ73_02540</name>
</gene>
<evidence type="ECO:0000313" key="1">
    <source>
        <dbReference type="EMBL" id="TLX44474.1"/>
    </source>
</evidence>
<dbReference type="Proteomes" id="UP000305131">
    <property type="component" value="Unassembled WGS sequence"/>
</dbReference>
<name>A0A6C1KMP9_XANAU</name>
<comment type="caution">
    <text evidence="1">The sequence shown here is derived from an EMBL/GenBank/DDBJ whole genome shotgun (WGS) entry which is preliminary data.</text>
</comment>
<dbReference type="OrthoDB" id="8482231at2"/>
<organism evidence="1 2">
    <name type="scientific">Xanthobacter autotrophicus</name>
    <dbReference type="NCBI Taxonomy" id="280"/>
    <lineage>
        <taxon>Bacteria</taxon>
        <taxon>Pseudomonadati</taxon>
        <taxon>Pseudomonadota</taxon>
        <taxon>Alphaproteobacteria</taxon>
        <taxon>Hyphomicrobiales</taxon>
        <taxon>Xanthobacteraceae</taxon>
        <taxon>Xanthobacter</taxon>
    </lineage>
</organism>
<dbReference type="RefSeq" id="WP_138397961.1">
    <property type="nucleotide sequence ID" value="NZ_JBAFVI010000012.1"/>
</dbReference>
<sequence length="215" mass="23988">MINIGLVAEGTHDFIMLKPFITHEVSSRFGKRVQFRQLQPAPDSTGNMTSGGWARVVGWCQSNSGPRLDTFFTPLFSNDAPCDIIILHLDGDALEVASQHHSFTVPSAILDAKQRVSILTSILEHFLSPTTEQRGKIAMALPVQHTESWVLSAENLPGDPETIDAKKELRKVFPKPHRRLSDHYQKRVSGLNGAIPKETCVSYRCFVDEISNIRI</sequence>
<evidence type="ECO:0008006" key="3">
    <source>
        <dbReference type="Google" id="ProtNLM"/>
    </source>
</evidence>
<dbReference type="GeneID" id="95772332"/>
<proteinExistence type="predicted"/>
<evidence type="ECO:0000313" key="2">
    <source>
        <dbReference type="Proteomes" id="UP000305131"/>
    </source>
</evidence>
<protein>
    <recommendedName>
        <fullName evidence="3">DUF4276 family protein</fullName>
    </recommendedName>
</protein>